<evidence type="ECO:0000256" key="1">
    <source>
        <dbReference type="SAM" id="SignalP"/>
    </source>
</evidence>
<name>A0ABT8KJS9_9BACT</name>
<protein>
    <submittedName>
        <fullName evidence="2">Uncharacterized protein</fullName>
    </submittedName>
</protein>
<gene>
    <name evidence="2" type="ORF">QQ008_06310</name>
</gene>
<dbReference type="Proteomes" id="UP001172082">
    <property type="component" value="Unassembled WGS sequence"/>
</dbReference>
<accession>A0ABT8KJS9</accession>
<evidence type="ECO:0000313" key="2">
    <source>
        <dbReference type="EMBL" id="MDN5200962.1"/>
    </source>
</evidence>
<dbReference type="EMBL" id="JAUJEA010000002">
    <property type="protein sequence ID" value="MDN5200962.1"/>
    <property type="molecule type" value="Genomic_DNA"/>
</dbReference>
<dbReference type="RefSeq" id="WP_346750992.1">
    <property type="nucleotide sequence ID" value="NZ_JAUJEA010000002.1"/>
</dbReference>
<evidence type="ECO:0000313" key="3">
    <source>
        <dbReference type="Proteomes" id="UP001172082"/>
    </source>
</evidence>
<feature type="chain" id="PRO_5045683929" evidence="1">
    <location>
        <begin position="17"/>
        <end position="227"/>
    </location>
</feature>
<comment type="caution">
    <text evidence="2">The sequence shown here is derived from an EMBL/GenBank/DDBJ whole genome shotgun (WGS) entry which is preliminary data.</text>
</comment>
<keyword evidence="1" id="KW-0732">Signal</keyword>
<feature type="signal peptide" evidence="1">
    <location>
        <begin position="1"/>
        <end position="16"/>
    </location>
</feature>
<keyword evidence="3" id="KW-1185">Reference proteome</keyword>
<dbReference type="PROSITE" id="PS51257">
    <property type="entry name" value="PROKAR_LIPOPROTEIN"/>
    <property type="match status" value="1"/>
</dbReference>
<reference evidence="2" key="1">
    <citation type="submission" date="2023-06" db="EMBL/GenBank/DDBJ databases">
        <title>Genomic of Parafulvivirga corallium.</title>
        <authorList>
            <person name="Wang G."/>
        </authorList>
    </citation>
    <scope>NUCLEOTIDE SEQUENCE</scope>
    <source>
        <strain evidence="2">BMA10</strain>
    </source>
</reference>
<sequence length="227" mass="26192">MRLTFVLLLLAGIVFACEAPVEFEQPQPVNQRDLNKIPKRLRGVYISTKDSSYLIIDGKKMISRMEVRFEGHKDSIDLDLDSIGLGINKKNIVMMEKDNAKFTFQLKGDLVFGTYLHSDTIFEISTRHKIRKFKGHYFLNYQHSIDNWKVNKLSLEKSLLTISKISFPKDLENLKEITEVEEVRSDKGKVMAYKLDPTRAELKKLLDRNFKKINSYQKIGGASSVSE</sequence>
<organism evidence="2 3">
    <name type="scientific">Splendidivirga corallicola</name>
    <dbReference type="NCBI Taxonomy" id="3051826"/>
    <lineage>
        <taxon>Bacteria</taxon>
        <taxon>Pseudomonadati</taxon>
        <taxon>Bacteroidota</taxon>
        <taxon>Cytophagia</taxon>
        <taxon>Cytophagales</taxon>
        <taxon>Splendidivirgaceae</taxon>
        <taxon>Splendidivirga</taxon>
    </lineage>
</organism>
<proteinExistence type="predicted"/>